<evidence type="ECO:0000259" key="5">
    <source>
        <dbReference type="Pfam" id="PF25553"/>
    </source>
</evidence>
<evidence type="ECO:0000313" key="8">
    <source>
        <dbReference type="Proteomes" id="UP001054889"/>
    </source>
</evidence>
<comment type="caution">
    <text evidence="7">The sequence shown here is derived from an EMBL/GenBank/DDBJ whole genome shotgun (WGS) entry which is preliminary data.</text>
</comment>
<dbReference type="EMBL" id="BQKI01000081">
    <property type="protein sequence ID" value="GJN29841.1"/>
    <property type="molecule type" value="Genomic_DNA"/>
</dbReference>
<gene>
    <name evidence="7" type="primary">gb18097</name>
    <name evidence="6" type="synonym">gb18030</name>
    <name evidence="6" type="ORF">PR202_gb18030</name>
    <name evidence="7" type="ORF">PR202_gb18097</name>
</gene>
<dbReference type="InterPro" id="IPR058039">
    <property type="entry name" value="At3g05675-like_ankyrin"/>
</dbReference>
<dbReference type="PANTHER" id="PTHR31060">
    <property type="entry name" value="OSJNBA0011J08.25 PROTEIN-RELATED"/>
    <property type="match status" value="1"/>
</dbReference>
<evidence type="ECO:0000256" key="1">
    <source>
        <dbReference type="ARBA" id="ARBA00002668"/>
    </source>
</evidence>
<proteinExistence type="predicted"/>
<comment type="function">
    <text evidence="1">May act as a substrate-specific adapter of an E3 ubiquitin-protein ligase complex (CUL3-RBX1-BTB) which mediates the ubiquitination and subsequent proteasomal degradation of target proteins.</text>
</comment>
<keyword evidence="8" id="KW-1185">Reference proteome</keyword>
<comment type="pathway">
    <text evidence="2">Protein modification; protein ubiquitination.</text>
</comment>
<evidence type="ECO:0000256" key="3">
    <source>
        <dbReference type="ARBA" id="ARBA00022786"/>
    </source>
</evidence>
<evidence type="ECO:0000256" key="4">
    <source>
        <dbReference type="SAM" id="MobiDB-lite"/>
    </source>
</evidence>
<evidence type="ECO:0000313" key="6">
    <source>
        <dbReference type="EMBL" id="GJN29778.1"/>
    </source>
</evidence>
<evidence type="ECO:0000313" key="7">
    <source>
        <dbReference type="EMBL" id="GJN29841.1"/>
    </source>
</evidence>
<dbReference type="InterPro" id="IPR038920">
    <property type="entry name" value="At3g05675-like"/>
</dbReference>
<feature type="domain" description="At3g05675-like ankyrin-like" evidence="5">
    <location>
        <begin position="640"/>
        <end position="838"/>
    </location>
</feature>
<reference evidence="7" key="2">
    <citation type="submission" date="2021-12" db="EMBL/GenBank/DDBJ databases">
        <title>Resequencing data analysis of finger millet.</title>
        <authorList>
            <person name="Hatakeyama M."/>
            <person name="Aluri S."/>
            <person name="Balachadran M.T."/>
            <person name="Sivarajan S.R."/>
            <person name="Poveda L."/>
            <person name="Shimizu-Inatsugi R."/>
            <person name="Schlapbach R."/>
            <person name="Sreeman S.M."/>
            <person name="Shimizu K.K."/>
        </authorList>
    </citation>
    <scope>NUCLEOTIDE SEQUENCE</scope>
</reference>
<sequence length="859" mass="93627">MSRKEAEPAGGDESSQPSAGEGGSGSGGELAEALARRRLYREVTLALQTGLRDAKADFSFLRARGLRSLLGFLRSTASATDDATLLLFRHSQSIPDLQGAVEYISQPRSNGARCVLGCPDITDVGLTHQSNAAFVLFLAAAAATAASGDAALCHAFAGPFARDEHPPGMETLIPPFLDDLKLAQEQIDFMIHEDSDTALVTMDDDDVRSVVQEGLKKLLSALRIGLDLLSTEFDQSPDQAEQKILCCLADIDWIANLLTKIEMMHDFVSGWSSISDHVLSVIQDKKYSFRTEDDSALLMDSDLCQSVESAIVAMVLALPSGDQADILAEWMNKAEQFRYPDLTEAFENSLHQPKEDPVVTLDHIFGTEPMKIKSPPTDCEIALALRVLEGAVEYISQPRSNGARCVLGCPDITDVGLTHQSNAAFVLFLAAAAATAASGDAALCHAFAGPFARDEHPPAKLVEGFKFGDPTSSDVRVCFKLVDEQPECCIEIECLRIEYDHYVKMLKLLYLPRESIVDSFDSVKSAIGVLRASVSFGCELITKCCIEYIEAASWDENEEEEILELARSLGPEAVSLLARLEAPSADAVKNVFISAIRFATGMETPIPPFLDDLKTSAQEQIDFMIHEDDDTALVTMDDDVRSVVQEGLKKLLSALRIGLDLLSTEFDQSPDQAEQKILCCLADIDWIANFLTKIEMMHDFVSGWSSISDHVLSVIQDKKYSLGLLSVRAKLIEVTGKALDAVGYGSVVLPASSRVHFLKTWLPYIQVTKLLLDGKAEDDSALLMDSDLCQSVESAIVAMVLALPSGDQADILAEWMNKAEQFRYPDLTEAFEVWCYRSKTAKRRVVGGLNGAGNPTVSL</sequence>
<dbReference type="PANTHER" id="PTHR31060:SF7">
    <property type="entry name" value="OS06G0129200 PROTEIN"/>
    <property type="match status" value="1"/>
</dbReference>
<dbReference type="AlphaFoldDB" id="A0AAV5F4I7"/>
<dbReference type="Pfam" id="PF25553">
    <property type="entry name" value="BTB-POZ_ANK-like"/>
    <property type="match status" value="1"/>
</dbReference>
<reference evidence="7" key="1">
    <citation type="journal article" date="2018" name="DNA Res.">
        <title>Multiple hybrid de novo genome assembly of finger millet, an orphan allotetraploid crop.</title>
        <authorList>
            <person name="Hatakeyama M."/>
            <person name="Aluri S."/>
            <person name="Balachadran M.T."/>
            <person name="Sivarajan S.R."/>
            <person name="Patrignani A."/>
            <person name="Gruter S."/>
            <person name="Poveda L."/>
            <person name="Shimizu-Inatsugi R."/>
            <person name="Baeten J."/>
            <person name="Francoijs K.J."/>
            <person name="Nataraja K.N."/>
            <person name="Reddy Y.A.N."/>
            <person name="Phadnis S."/>
            <person name="Ravikumar R.L."/>
            <person name="Schlapbach R."/>
            <person name="Sreeman S.M."/>
            <person name="Shimizu K.K."/>
        </authorList>
    </citation>
    <scope>NUCLEOTIDE SEQUENCE</scope>
</reference>
<keyword evidence="3" id="KW-0833">Ubl conjugation pathway</keyword>
<dbReference type="EMBL" id="BQKI01000081">
    <property type="protein sequence ID" value="GJN29778.1"/>
    <property type="molecule type" value="Genomic_DNA"/>
</dbReference>
<name>A0AAV5F4I7_ELECO</name>
<organism evidence="7 8">
    <name type="scientific">Eleusine coracana subsp. coracana</name>
    <dbReference type="NCBI Taxonomy" id="191504"/>
    <lineage>
        <taxon>Eukaryota</taxon>
        <taxon>Viridiplantae</taxon>
        <taxon>Streptophyta</taxon>
        <taxon>Embryophyta</taxon>
        <taxon>Tracheophyta</taxon>
        <taxon>Spermatophyta</taxon>
        <taxon>Magnoliopsida</taxon>
        <taxon>Liliopsida</taxon>
        <taxon>Poales</taxon>
        <taxon>Poaceae</taxon>
        <taxon>PACMAD clade</taxon>
        <taxon>Chloridoideae</taxon>
        <taxon>Cynodonteae</taxon>
        <taxon>Eleusininae</taxon>
        <taxon>Eleusine</taxon>
    </lineage>
</organism>
<accession>A0AAV5F4I7</accession>
<protein>
    <recommendedName>
        <fullName evidence="5">At3g05675-like ankyrin-like domain-containing protein</fullName>
    </recommendedName>
</protein>
<evidence type="ECO:0000256" key="2">
    <source>
        <dbReference type="ARBA" id="ARBA00004906"/>
    </source>
</evidence>
<feature type="region of interest" description="Disordered" evidence="4">
    <location>
        <begin position="1"/>
        <end position="28"/>
    </location>
</feature>
<dbReference type="Proteomes" id="UP001054889">
    <property type="component" value="Unassembled WGS sequence"/>
</dbReference>